<dbReference type="Proteomes" id="UP000827092">
    <property type="component" value="Unassembled WGS sequence"/>
</dbReference>
<proteinExistence type="predicted"/>
<name>A0AAV6TVJ9_9ARAC</name>
<evidence type="ECO:0000313" key="1">
    <source>
        <dbReference type="EMBL" id="KAG8175754.1"/>
    </source>
</evidence>
<comment type="caution">
    <text evidence="1">The sequence shown here is derived from an EMBL/GenBank/DDBJ whole genome shotgun (WGS) entry which is preliminary data.</text>
</comment>
<sequence length="213" mass="24146">MPRATRAYKKRKGFNFSGRKSNEIVIESSTAAIPVPLVEAPVSSSSKKLGDLNSSYSALQNLPFDIDEFATDLFGFFKLSPARREDLLGIGKLFECEEKFLIRHVSSRWLSLGPVISRILNILPALEEYFLNFTPATLLRKNLQKNGRNKRIVEALKHKEIVAYLEFISSLTPTLQAYLETFQGKGPLVHLLCVKMMELFKNTCEIYGGKYCF</sequence>
<dbReference type="AlphaFoldDB" id="A0AAV6TVJ9"/>
<gene>
    <name evidence="1" type="ORF">JTE90_029239</name>
</gene>
<dbReference type="PANTHER" id="PTHR37162">
    <property type="entry name" value="HAT FAMILY DIMERISATION DOMAINCONTAINING PROTEIN-RELATED"/>
    <property type="match status" value="1"/>
</dbReference>
<accession>A0AAV6TVJ9</accession>
<protein>
    <submittedName>
        <fullName evidence="1">Uncharacterized protein</fullName>
    </submittedName>
</protein>
<reference evidence="1 2" key="1">
    <citation type="journal article" date="2022" name="Nat. Ecol. Evol.">
        <title>A masculinizing supergene underlies an exaggerated male reproductive morph in a spider.</title>
        <authorList>
            <person name="Hendrickx F."/>
            <person name="De Corte Z."/>
            <person name="Sonet G."/>
            <person name="Van Belleghem S.M."/>
            <person name="Kostlbacher S."/>
            <person name="Vangestel C."/>
        </authorList>
    </citation>
    <scope>NUCLEOTIDE SEQUENCE [LARGE SCALE GENOMIC DNA]</scope>
    <source>
        <strain evidence="1">W744_W776</strain>
    </source>
</reference>
<evidence type="ECO:0000313" key="2">
    <source>
        <dbReference type="Proteomes" id="UP000827092"/>
    </source>
</evidence>
<organism evidence="1 2">
    <name type="scientific">Oedothorax gibbosus</name>
    <dbReference type="NCBI Taxonomy" id="931172"/>
    <lineage>
        <taxon>Eukaryota</taxon>
        <taxon>Metazoa</taxon>
        <taxon>Ecdysozoa</taxon>
        <taxon>Arthropoda</taxon>
        <taxon>Chelicerata</taxon>
        <taxon>Arachnida</taxon>
        <taxon>Araneae</taxon>
        <taxon>Araneomorphae</taxon>
        <taxon>Entelegynae</taxon>
        <taxon>Araneoidea</taxon>
        <taxon>Linyphiidae</taxon>
        <taxon>Erigoninae</taxon>
        <taxon>Oedothorax</taxon>
    </lineage>
</organism>
<dbReference type="PANTHER" id="PTHR37162:SF1">
    <property type="entry name" value="BED-TYPE DOMAIN-CONTAINING PROTEIN"/>
    <property type="match status" value="1"/>
</dbReference>
<dbReference type="EMBL" id="JAFNEN010000950">
    <property type="protein sequence ID" value="KAG8175754.1"/>
    <property type="molecule type" value="Genomic_DNA"/>
</dbReference>
<keyword evidence="2" id="KW-1185">Reference proteome</keyword>